<evidence type="ECO:0000256" key="3">
    <source>
        <dbReference type="ARBA" id="ARBA00022801"/>
    </source>
</evidence>
<evidence type="ECO:0000259" key="5">
    <source>
        <dbReference type="SMART" id="SM00156"/>
    </source>
</evidence>
<name>G0QZG1_ICHMU</name>
<evidence type="ECO:0000256" key="4">
    <source>
        <dbReference type="ARBA" id="ARBA00023211"/>
    </source>
</evidence>
<dbReference type="SUPFAM" id="SSF56300">
    <property type="entry name" value="Metallo-dependent phosphatases"/>
    <property type="match status" value="1"/>
</dbReference>
<dbReference type="SMART" id="SM00156">
    <property type="entry name" value="PP2Ac"/>
    <property type="match status" value="1"/>
</dbReference>
<dbReference type="InterPro" id="IPR029052">
    <property type="entry name" value="Metallo-depent_PP-like"/>
</dbReference>
<keyword evidence="7" id="KW-1185">Reference proteome</keyword>
<keyword evidence="2" id="KW-0479">Metal-binding</keyword>
<dbReference type="InterPro" id="IPR047129">
    <property type="entry name" value="PPA2-like"/>
</dbReference>
<dbReference type="STRING" id="857967.G0QZG1"/>
<feature type="domain" description="Serine/threonine specific protein phosphatases" evidence="5">
    <location>
        <begin position="65"/>
        <end position="197"/>
    </location>
</feature>
<dbReference type="AlphaFoldDB" id="G0QZG1"/>
<dbReference type="EMBL" id="GL984147">
    <property type="protein sequence ID" value="EGR29399.1"/>
    <property type="molecule type" value="Genomic_DNA"/>
</dbReference>
<dbReference type="PRINTS" id="PR00114">
    <property type="entry name" value="STPHPHTASE"/>
</dbReference>
<sequence length="197" mass="23238">MKKKQIINFKLKILNNIYSFYNIVKYIQFNYQKIQVYLKFQIFNKSQMSSELDQIIETLKKCDIIKENQVKNLCNQAREILVEESNLQRVDSPVTICGDIHGQFYDLIELFTVGGQCPDTNYLFLGDFVDRGYHSVESFLLLLALKVIQKNKNKKIINKQNRLGILIELLLQEEIMNQDKSHKYMGFMMNVQENTVH</sequence>
<dbReference type="InParanoid" id="G0QZG1"/>
<evidence type="ECO:0000256" key="2">
    <source>
        <dbReference type="ARBA" id="ARBA00022723"/>
    </source>
</evidence>
<dbReference type="Proteomes" id="UP000008983">
    <property type="component" value="Unassembled WGS sequence"/>
</dbReference>
<dbReference type="EC" id="3.1.3.16" evidence="1"/>
<dbReference type="GO" id="GO:0046872">
    <property type="term" value="F:metal ion binding"/>
    <property type="evidence" value="ECO:0007669"/>
    <property type="project" value="UniProtKB-KW"/>
</dbReference>
<accession>G0QZG1</accession>
<reference evidence="6 7" key="1">
    <citation type="submission" date="2011-07" db="EMBL/GenBank/DDBJ databases">
        <authorList>
            <person name="Coyne R."/>
            <person name="Brami D."/>
            <person name="Johnson J."/>
            <person name="Hostetler J."/>
            <person name="Hannick L."/>
            <person name="Clark T."/>
            <person name="Cassidy-Hanley D."/>
            <person name="Inman J."/>
        </authorList>
    </citation>
    <scope>NUCLEOTIDE SEQUENCE [LARGE SCALE GENOMIC DNA]</scope>
    <source>
        <strain evidence="6 7">G5</strain>
    </source>
</reference>
<dbReference type="eggNOG" id="KOG0372">
    <property type="taxonomic scope" value="Eukaryota"/>
</dbReference>
<evidence type="ECO:0000313" key="6">
    <source>
        <dbReference type="EMBL" id="EGR29399.1"/>
    </source>
</evidence>
<evidence type="ECO:0000313" key="7">
    <source>
        <dbReference type="Proteomes" id="UP000008983"/>
    </source>
</evidence>
<dbReference type="Pfam" id="PF00149">
    <property type="entry name" value="Metallophos"/>
    <property type="match status" value="1"/>
</dbReference>
<dbReference type="GeneID" id="14905501"/>
<dbReference type="GO" id="GO:0004722">
    <property type="term" value="F:protein serine/threonine phosphatase activity"/>
    <property type="evidence" value="ECO:0007669"/>
    <property type="project" value="UniProtKB-EC"/>
</dbReference>
<dbReference type="PANTHER" id="PTHR45619">
    <property type="entry name" value="SERINE/THREONINE-PROTEIN PHOSPHATASE PP2A-RELATED"/>
    <property type="match status" value="1"/>
</dbReference>
<organism evidence="6 7">
    <name type="scientific">Ichthyophthirius multifiliis</name>
    <name type="common">White spot disease agent</name>
    <name type="synonym">Ich</name>
    <dbReference type="NCBI Taxonomy" id="5932"/>
    <lineage>
        <taxon>Eukaryota</taxon>
        <taxon>Sar</taxon>
        <taxon>Alveolata</taxon>
        <taxon>Ciliophora</taxon>
        <taxon>Intramacronucleata</taxon>
        <taxon>Oligohymenophorea</taxon>
        <taxon>Hymenostomatida</taxon>
        <taxon>Ophryoglenina</taxon>
        <taxon>Ichthyophthirius</taxon>
    </lineage>
</organism>
<proteinExistence type="predicted"/>
<evidence type="ECO:0000256" key="1">
    <source>
        <dbReference type="ARBA" id="ARBA00013081"/>
    </source>
</evidence>
<dbReference type="RefSeq" id="XP_004030635.1">
    <property type="nucleotide sequence ID" value="XM_004030587.1"/>
</dbReference>
<dbReference type="InterPro" id="IPR004843">
    <property type="entry name" value="Calcineurin-like_PHP"/>
</dbReference>
<protein>
    <recommendedName>
        <fullName evidence="1">protein-serine/threonine phosphatase</fullName>
        <ecNumber evidence="1">3.1.3.16</ecNumber>
    </recommendedName>
</protein>
<keyword evidence="3 6" id="KW-0378">Hydrolase</keyword>
<gene>
    <name evidence="6" type="ORF">IMG5_156410</name>
</gene>
<dbReference type="Gene3D" id="3.60.21.10">
    <property type="match status" value="1"/>
</dbReference>
<dbReference type="InterPro" id="IPR006186">
    <property type="entry name" value="Ser/Thr-sp_prot-phosphatase"/>
</dbReference>
<dbReference type="OrthoDB" id="429197at2759"/>
<keyword evidence="4" id="KW-0464">Manganese</keyword>